<accession>A0ABU8I7C2</accession>
<protein>
    <submittedName>
        <fullName evidence="1">Uncharacterized protein</fullName>
    </submittedName>
</protein>
<evidence type="ECO:0000313" key="1">
    <source>
        <dbReference type="EMBL" id="MEI5985614.1"/>
    </source>
</evidence>
<evidence type="ECO:0000313" key="2">
    <source>
        <dbReference type="Proteomes" id="UP001363035"/>
    </source>
</evidence>
<proteinExistence type="predicted"/>
<comment type="caution">
    <text evidence="1">The sequence shown here is derived from an EMBL/GenBank/DDBJ whole genome shotgun (WGS) entry which is preliminary data.</text>
</comment>
<gene>
    <name evidence="1" type="ORF">VJ786_11960</name>
</gene>
<reference evidence="1 2" key="1">
    <citation type="submission" date="2024-01" db="EMBL/GenBank/DDBJ databases">
        <title>Sphingobacterium tenebrionis sp. nov., a novel endophyte isolated from tenebrio molitor intestines.</title>
        <authorList>
            <person name="Zhang C."/>
        </authorList>
    </citation>
    <scope>NUCLEOTIDE SEQUENCE [LARGE SCALE GENOMIC DNA]</scope>
    <source>
        <strain evidence="1 2">PU5-4</strain>
    </source>
</reference>
<dbReference type="EMBL" id="JAYLLN010000030">
    <property type="protein sequence ID" value="MEI5985614.1"/>
    <property type="molecule type" value="Genomic_DNA"/>
</dbReference>
<keyword evidence="2" id="KW-1185">Reference proteome</keyword>
<dbReference type="RefSeq" id="WP_336557790.1">
    <property type="nucleotide sequence ID" value="NZ_JAYLLN010000030.1"/>
</dbReference>
<name>A0ABU8I7C2_9SPHI</name>
<organism evidence="1 2">
    <name type="scientific">Sphingobacterium tenebrionis</name>
    <dbReference type="NCBI Taxonomy" id="3111775"/>
    <lineage>
        <taxon>Bacteria</taxon>
        <taxon>Pseudomonadati</taxon>
        <taxon>Bacteroidota</taxon>
        <taxon>Sphingobacteriia</taxon>
        <taxon>Sphingobacteriales</taxon>
        <taxon>Sphingobacteriaceae</taxon>
        <taxon>Sphingobacterium</taxon>
    </lineage>
</organism>
<sequence>MYLEIDGKGYELVSSTEEGIILDLKNPALPTIYAHPLISMEEVKTYIRQQSFRFPANEKSGIALEFMHMELFDKKTAVKITRGNKFDCFEKGDMVYCQIKKNEIINEEKLQEKIAGKIFEQFILNRVSHWEEELGFLISQISFRKLKSSPYVVDKTEKSITFNKKNITLTKQMNDSHVF</sequence>
<dbReference type="Proteomes" id="UP001363035">
    <property type="component" value="Unassembled WGS sequence"/>
</dbReference>